<organism evidence="7 8">
    <name type="scientific">Armillaria ostoyae</name>
    <name type="common">Armillaria root rot fungus</name>
    <dbReference type="NCBI Taxonomy" id="47428"/>
    <lineage>
        <taxon>Eukaryota</taxon>
        <taxon>Fungi</taxon>
        <taxon>Dikarya</taxon>
        <taxon>Basidiomycota</taxon>
        <taxon>Agaricomycotina</taxon>
        <taxon>Agaricomycetes</taxon>
        <taxon>Agaricomycetidae</taxon>
        <taxon>Agaricales</taxon>
        <taxon>Marasmiineae</taxon>
        <taxon>Physalacriaceae</taxon>
        <taxon>Armillaria</taxon>
    </lineage>
</organism>
<dbReference type="GO" id="GO:0007015">
    <property type="term" value="P:actin filament organization"/>
    <property type="evidence" value="ECO:0007669"/>
    <property type="project" value="TreeGrafter"/>
</dbReference>
<dbReference type="InterPro" id="IPR017901">
    <property type="entry name" value="C-CAP_CF_C-like"/>
</dbReference>
<feature type="region of interest" description="Disordered" evidence="5">
    <location>
        <begin position="470"/>
        <end position="518"/>
    </location>
</feature>
<dbReference type="FunFam" id="1.25.40.330:FF:000001">
    <property type="entry name" value="Adenylyl cyclase-associated protein"/>
    <property type="match status" value="1"/>
</dbReference>
<feature type="domain" description="C-CAP/cofactor C-like" evidence="6">
    <location>
        <begin position="520"/>
        <end position="657"/>
    </location>
</feature>
<dbReference type="GO" id="GO:0034551">
    <property type="term" value="P:mitochondrial respiratory chain complex III assembly"/>
    <property type="evidence" value="ECO:0007669"/>
    <property type="project" value="InterPro"/>
</dbReference>
<feature type="region of interest" description="Disordered" evidence="5">
    <location>
        <begin position="420"/>
        <end position="454"/>
    </location>
</feature>
<dbReference type="GO" id="GO:0005739">
    <property type="term" value="C:mitochondrion"/>
    <property type="evidence" value="ECO:0007669"/>
    <property type="project" value="GOC"/>
</dbReference>
<feature type="compositionally biased region" description="Pro residues" evidence="5">
    <location>
        <begin position="225"/>
        <end position="235"/>
    </location>
</feature>
<dbReference type="STRING" id="47428.A0A284QUQ8"/>
<evidence type="ECO:0000256" key="2">
    <source>
        <dbReference type="ARBA" id="ARBA00054756"/>
    </source>
</evidence>
<dbReference type="GO" id="GO:0008179">
    <property type="term" value="F:adenylate cyclase binding"/>
    <property type="evidence" value="ECO:0007669"/>
    <property type="project" value="TreeGrafter"/>
</dbReference>
<evidence type="ECO:0000256" key="5">
    <source>
        <dbReference type="SAM" id="MobiDB-lite"/>
    </source>
</evidence>
<feature type="compositionally biased region" description="Basic and acidic residues" evidence="5">
    <location>
        <begin position="470"/>
        <end position="483"/>
    </location>
</feature>
<dbReference type="CDD" id="cd20267">
    <property type="entry name" value="Complex1_LYR_LYRM7"/>
    <property type="match status" value="1"/>
</dbReference>
<name>A0A284QUQ8_ARMOS</name>
<dbReference type="InterPro" id="IPR016098">
    <property type="entry name" value="CAP/MinC_C"/>
</dbReference>
<accession>A0A284QUQ8</accession>
<protein>
    <recommendedName>
        <fullName evidence="3 4">Adenylyl cyclase-associated protein</fullName>
    </recommendedName>
</protein>
<dbReference type="GO" id="GO:0019933">
    <property type="term" value="P:cAMP-mediated signaling"/>
    <property type="evidence" value="ECO:0007669"/>
    <property type="project" value="TreeGrafter"/>
</dbReference>
<dbReference type="InterPro" id="IPR036223">
    <property type="entry name" value="CAP_C_sf"/>
</dbReference>
<dbReference type="InterPro" id="IPR053950">
    <property type="entry name" value="CAP_N"/>
</dbReference>
<sequence length="679" mass="73576">MSITPELRALARSAYRQLFRASTATFSGDEPVLRAFRSKLREDALSGKAETNPVLYQDQTDGALKVAAFLRQNVIQAARVAGEEDTWKLKITKDTELGSNDSVKNPPPMETDRQARRREKQYNLPDAARLDNVTPVPRMNFSVLKKAHKERVIPELREEDLEETFVRGALSTSSSMSGGGLHSLATIIKRLEAATSRIEDLASGNVWPPKEDEPKAAPVPSRGAVPPPPPPPPAPAAAQELPRSVIAYDQVVVEGKLKPFIELTKFAGPNVIETVGLVEKQFADVRSLLLTSAACQKPDDTKIQGLIKPLQQTIEAIISLKDKKRSDRDWYNHLVVIGEGAPSVGWVINPKPGPYLNEVKDAVTFWGNRIIKEFKNKDPKHVKWVESYISLIEETRKYVVEFHTTGLSWNPRGIAVADYKLPPAPGASGPPPPPPPPPPPALAPPPPSGSTTTGGAAAVFAEINRGEEVTKGLRKVDKSEMTHKNPALRAGSAVPSSPGSTAPKKPVRPSKPQSLMGKKPAKFALEGKIWNIEYQEDERSLVVEECQLNQAVNIFGCKNTVVQIEGKVNAVALVNCVKTSVVIDSVVSSISVTKSPSFEIQITGIAPMIQVDSTDSGQIYLSKASLGAEIMTAKCSAINVSIPIGSDEDPDYAEQPIPEMLKTVVKDGQLVTAVVEHVG</sequence>
<dbReference type="PANTHER" id="PTHR10652:SF0">
    <property type="entry name" value="ADENYLYL CYCLASE-ASSOCIATED PROTEIN"/>
    <property type="match status" value="1"/>
</dbReference>
<evidence type="ECO:0000313" key="7">
    <source>
        <dbReference type="EMBL" id="SJL00220.1"/>
    </source>
</evidence>
<feature type="compositionally biased region" description="Pro residues" evidence="5">
    <location>
        <begin position="422"/>
        <end position="448"/>
    </location>
</feature>
<dbReference type="InterPro" id="IPR013912">
    <property type="entry name" value="Adenylate_cyclase-assoc_CAP_C"/>
</dbReference>
<proteinExistence type="inferred from homology"/>
<evidence type="ECO:0000256" key="1">
    <source>
        <dbReference type="ARBA" id="ARBA00007659"/>
    </source>
</evidence>
<dbReference type="InterPro" id="IPR013992">
    <property type="entry name" value="Adenylate_cyclase-assoc_CAP_N"/>
</dbReference>
<dbReference type="GO" id="GO:0003779">
    <property type="term" value="F:actin binding"/>
    <property type="evidence" value="ECO:0007669"/>
    <property type="project" value="InterPro"/>
</dbReference>
<dbReference type="AlphaFoldDB" id="A0A284QUQ8"/>
<dbReference type="Proteomes" id="UP000219338">
    <property type="component" value="Unassembled WGS sequence"/>
</dbReference>
<evidence type="ECO:0000313" key="8">
    <source>
        <dbReference type="Proteomes" id="UP000219338"/>
    </source>
</evidence>
<dbReference type="OMA" id="KSQQTHK"/>
<dbReference type="SUPFAM" id="SSF69340">
    <property type="entry name" value="C-terminal domain of adenylylcyclase associated protein"/>
    <property type="match status" value="1"/>
</dbReference>
<dbReference type="OrthoDB" id="77251at2759"/>
<dbReference type="PROSITE" id="PS51329">
    <property type="entry name" value="C_CAP_COFACTOR_C"/>
    <property type="match status" value="1"/>
</dbReference>
<evidence type="ECO:0000256" key="4">
    <source>
        <dbReference type="RuleBase" id="RU000647"/>
    </source>
</evidence>
<dbReference type="InterPro" id="IPR001837">
    <property type="entry name" value="Adenylate_cyclase-assoc_CAP"/>
</dbReference>
<evidence type="ECO:0000256" key="3">
    <source>
        <dbReference type="ARBA" id="ARBA00072052"/>
    </source>
</evidence>
<dbReference type="Pfam" id="PF08603">
    <property type="entry name" value="CAP_C"/>
    <property type="match status" value="1"/>
</dbReference>
<dbReference type="EMBL" id="FUEG01000002">
    <property type="protein sequence ID" value="SJL00220.1"/>
    <property type="molecule type" value="Genomic_DNA"/>
</dbReference>
<dbReference type="Gene3D" id="1.25.40.330">
    <property type="entry name" value="Adenylate cyclase-associated CAP, N-terminal domain"/>
    <property type="match status" value="1"/>
</dbReference>
<feature type="region of interest" description="Disordered" evidence="5">
    <location>
        <begin position="202"/>
        <end position="238"/>
    </location>
</feature>
<dbReference type="Gene3D" id="2.160.20.70">
    <property type="match status" value="1"/>
</dbReference>
<dbReference type="SMART" id="SM00673">
    <property type="entry name" value="CARP"/>
    <property type="match status" value="2"/>
</dbReference>
<dbReference type="InterPro" id="IPR036222">
    <property type="entry name" value="CAP_N_sf"/>
</dbReference>
<reference evidence="8" key="1">
    <citation type="journal article" date="2017" name="Nat. Ecol. Evol.">
        <title>Genome expansion and lineage-specific genetic innovations in the forest pathogenic fungi Armillaria.</title>
        <authorList>
            <person name="Sipos G."/>
            <person name="Prasanna A.N."/>
            <person name="Walter M.C."/>
            <person name="O'Connor E."/>
            <person name="Balint B."/>
            <person name="Krizsan K."/>
            <person name="Kiss B."/>
            <person name="Hess J."/>
            <person name="Varga T."/>
            <person name="Slot J."/>
            <person name="Riley R."/>
            <person name="Boka B."/>
            <person name="Rigling D."/>
            <person name="Barry K."/>
            <person name="Lee J."/>
            <person name="Mihaltcheva S."/>
            <person name="LaButti K."/>
            <person name="Lipzen A."/>
            <person name="Waldron R."/>
            <person name="Moloney N.M."/>
            <person name="Sperisen C."/>
            <person name="Kredics L."/>
            <person name="Vagvoelgyi C."/>
            <person name="Patrignani A."/>
            <person name="Fitzpatrick D."/>
            <person name="Nagy I."/>
            <person name="Doyle S."/>
            <person name="Anderson J.B."/>
            <person name="Grigoriev I.V."/>
            <person name="Gueldener U."/>
            <person name="Muensterkoetter M."/>
            <person name="Nagy L.G."/>
        </authorList>
    </citation>
    <scope>NUCLEOTIDE SEQUENCE [LARGE SCALE GENOMIC DNA]</scope>
    <source>
        <strain evidence="8">C18/9</strain>
    </source>
</reference>
<dbReference type="InterPro" id="IPR045298">
    <property type="entry name" value="Complex1_LYR_LYRM7"/>
</dbReference>
<gene>
    <name evidence="7" type="ORF">ARMOST_03532</name>
</gene>
<feature type="region of interest" description="Disordered" evidence="5">
    <location>
        <begin position="97"/>
        <end position="123"/>
    </location>
</feature>
<dbReference type="InterPro" id="IPR006599">
    <property type="entry name" value="CARP_motif"/>
</dbReference>
<dbReference type="Pfam" id="PF21938">
    <property type="entry name" value="CAP_N"/>
    <property type="match status" value="1"/>
</dbReference>
<dbReference type="Pfam" id="PF01213">
    <property type="entry name" value="CAP_N-CM"/>
    <property type="match status" value="1"/>
</dbReference>
<keyword evidence="8" id="KW-1185">Reference proteome</keyword>
<comment type="function">
    <text evidence="2">The N-terminal domain binds to adenylyl cyclase, thereby enabling adenylyl cyclase to be activated by upstream regulatory signals, such as Ras. The C-terminal domain is required for normal cellular morphology and growth control.</text>
</comment>
<comment type="similarity">
    <text evidence="1 4">Belongs to the CAP family.</text>
</comment>
<dbReference type="SUPFAM" id="SSF101278">
    <property type="entry name" value="N-terminal domain of adenylylcyclase associated protein, CAP"/>
    <property type="match status" value="1"/>
</dbReference>
<dbReference type="PANTHER" id="PTHR10652">
    <property type="entry name" value="ADENYLYL CYCLASE-ASSOCIATED PROTEIN"/>
    <property type="match status" value="1"/>
</dbReference>
<evidence type="ECO:0000259" key="6">
    <source>
        <dbReference type="PROSITE" id="PS51329"/>
    </source>
</evidence>